<name>A0A059FR57_9PROT</name>
<dbReference type="EMBL" id="ARYI01000008">
    <property type="protein sequence ID" value="KCZ93001.1"/>
    <property type="molecule type" value="Genomic_DNA"/>
</dbReference>
<protein>
    <submittedName>
        <fullName evidence="1">3-hydroxyacyl-CoA dehydrogenase / enoyl-CoA hydratase / 3-hydroxybutyryl-CoA epimerase / enoyl-CoA isomerase</fullName>
    </submittedName>
</protein>
<dbReference type="PATRIC" id="fig|1280951.3.peg.2007"/>
<comment type="caution">
    <text evidence="1">The sequence shown here is derived from an EMBL/GenBank/DDBJ whole genome shotgun (WGS) entry which is preliminary data.</text>
</comment>
<accession>A0A059FR57</accession>
<proteinExistence type="predicted"/>
<feature type="non-terminal residue" evidence="1">
    <location>
        <position position="1"/>
    </location>
</feature>
<dbReference type="GO" id="GO:0016853">
    <property type="term" value="F:isomerase activity"/>
    <property type="evidence" value="ECO:0007669"/>
    <property type="project" value="UniProtKB-KW"/>
</dbReference>
<keyword evidence="2" id="KW-1185">Reference proteome</keyword>
<keyword evidence="1" id="KW-0413">Isomerase</keyword>
<gene>
    <name evidence="1" type="ORF">HHI_09949</name>
</gene>
<dbReference type="AlphaFoldDB" id="A0A059FR57"/>
<evidence type="ECO:0000313" key="1">
    <source>
        <dbReference type="EMBL" id="KCZ93001.1"/>
    </source>
</evidence>
<dbReference type="Proteomes" id="UP000025061">
    <property type="component" value="Unassembled WGS sequence"/>
</dbReference>
<sequence length="45" mass="4687">GDMVGAEAVLATMERLGAEEARFAPSATLQRLAKNGGRFIDVLPG</sequence>
<organism evidence="1 2">
    <name type="scientific">Hyphomonas hirschiana VP5</name>
    <dbReference type="NCBI Taxonomy" id="1280951"/>
    <lineage>
        <taxon>Bacteria</taxon>
        <taxon>Pseudomonadati</taxon>
        <taxon>Pseudomonadota</taxon>
        <taxon>Alphaproteobacteria</taxon>
        <taxon>Hyphomonadales</taxon>
        <taxon>Hyphomonadaceae</taxon>
        <taxon>Hyphomonas</taxon>
    </lineage>
</organism>
<evidence type="ECO:0000313" key="2">
    <source>
        <dbReference type="Proteomes" id="UP000025061"/>
    </source>
</evidence>
<reference evidence="1 2" key="1">
    <citation type="submission" date="2013-04" db="EMBL/GenBank/DDBJ databases">
        <title>Hyphomonas hirschiana VP5 Genome Sequencing.</title>
        <authorList>
            <person name="Lai Q."/>
            <person name="Shao Z."/>
        </authorList>
    </citation>
    <scope>NUCLEOTIDE SEQUENCE [LARGE SCALE GENOMIC DNA]</scope>
    <source>
        <strain evidence="1 2">VP5</strain>
    </source>
</reference>